<comment type="function">
    <text evidence="7">Cytochromes P450 are a group of heme-thiolate monooxygenases. They oxidize a variety of structurally unrelated compounds, including steroids, fatty acids, and xenobiotics.</text>
</comment>
<dbReference type="PROSITE" id="PS00086">
    <property type="entry name" value="CYTOCHROME_P450"/>
    <property type="match status" value="1"/>
</dbReference>
<proteinExistence type="inferred from homology"/>
<evidence type="ECO:0000313" key="10">
    <source>
        <dbReference type="Proteomes" id="UP000245390"/>
    </source>
</evidence>
<evidence type="ECO:0000256" key="8">
    <source>
        <dbReference type="RuleBase" id="RU000461"/>
    </source>
</evidence>
<accession>A0A316GLH8</accession>
<evidence type="ECO:0000256" key="4">
    <source>
        <dbReference type="ARBA" id="ARBA00023002"/>
    </source>
</evidence>
<dbReference type="InterPro" id="IPR036396">
    <property type="entry name" value="Cyt_P450_sf"/>
</dbReference>
<gene>
    <name evidence="9" type="ORF">C8D95_10693</name>
</gene>
<keyword evidence="6 8" id="KW-0503">Monooxygenase</keyword>
<evidence type="ECO:0000256" key="7">
    <source>
        <dbReference type="ARBA" id="ARBA00043906"/>
    </source>
</evidence>
<dbReference type="FunFam" id="1.10.630.10:FF:000018">
    <property type="entry name" value="Cytochrome P450 monooxygenase"/>
    <property type="match status" value="1"/>
</dbReference>
<protein>
    <submittedName>
        <fullName evidence="9">Unspecific monooxygenase</fullName>
    </submittedName>
</protein>
<dbReference type="InterPro" id="IPR002397">
    <property type="entry name" value="Cyt_P450_B"/>
</dbReference>
<dbReference type="Gene3D" id="1.10.630.10">
    <property type="entry name" value="Cytochrome P450"/>
    <property type="match status" value="1"/>
</dbReference>
<evidence type="ECO:0000256" key="1">
    <source>
        <dbReference type="ARBA" id="ARBA00010617"/>
    </source>
</evidence>
<evidence type="ECO:0000256" key="2">
    <source>
        <dbReference type="ARBA" id="ARBA00022617"/>
    </source>
</evidence>
<comment type="similarity">
    <text evidence="1 8">Belongs to the cytochrome P450 family.</text>
</comment>
<dbReference type="PANTHER" id="PTHR46696">
    <property type="entry name" value="P450, PUTATIVE (EUROFUNG)-RELATED"/>
    <property type="match status" value="1"/>
</dbReference>
<sequence>MGLIHLSKSQHCIGCDCDDSIPAMAGLRPHPDLPMVSQDPRDPAFIQNPYPFYRKLRALGPLVWWTEYDRAMATTQAAVSTVLRHPGMGREVPPDRRPQVTPPLEPFYAVERHSLLELEPPQHTRIRRIAMQGFGRASLARMAPEVSRISDALIDAFPSGPFDVLEAYARPLPALVVTRFFGLADDMAAQLQAWSNDMVAMYQARRNPEIEHAAGVAAAEFRDFLAEVISERRKKPGDDFLSEILSLESKGVGLSSDELISTVILLLNAGHEATVHSLGNAVARLADHPDRGLVLEPGQIEGTVEECLRFDPPLHMFSRYVYKPVDIEGVTFHAGDEIGCLLASASRDDAVWPDGDRFDPLRARRQHLAFGSGIHVCIGASLARLEMQIALPILFARCPGLKVTEPPQFADAYHFHGYERLVVEVRPANPSST</sequence>
<dbReference type="Pfam" id="PF00067">
    <property type="entry name" value="p450"/>
    <property type="match status" value="2"/>
</dbReference>
<keyword evidence="10" id="KW-1185">Reference proteome</keyword>
<keyword evidence="2 8" id="KW-0349">Heme</keyword>
<dbReference type="GO" id="GO:0005506">
    <property type="term" value="F:iron ion binding"/>
    <property type="evidence" value="ECO:0007669"/>
    <property type="project" value="InterPro"/>
</dbReference>
<dbReference type="CDD" id="cd20625">
    <property type="entry name" value="CYP164-like"/>
    <property type="match status" value="1"/>
</dbReference>
<dbReference type="GO" id="GO:0004497">
    <property type="term" value="F:monooxygenase activity"/>
    <property type="evidence" value="ECO:0007669"/>
    <property type="project" value="UniProtKB-KW"/>
</dbReference>
<dbReference type="GO" id="GO:0016705">
    <property type="term" value="F:oxidoreductase activity, acting on paired donors, with incorporation or reduction of molecular oxygen"/>
    <property type="evidence" value="ECO:0007669"/>
    <property type="project" value="InterPro"/>
</dbReference>
<evidence type="ECO:0000256" key="5">
    <source>
        <dbReference type="ARBA" id="ARBA00023004"/>
    </source>
</evidence>
<keyword evidence="5 8" id="KW-0408">Iron</keyword>
<dbReference type="GO" id="GO:0020037">
    <property type="term" value="F:heme binding"/>
    <property type="evidence" value="ECO:0007669"/>
    <property type="project" value="InterPro"/>
</dbReference>
<evidence type="ECO:0000313" key="9">
    <source>
        <dbReference type="EMBL" id="PWK55697.1"/>
    </source>
</evidence>
<name>A0A316GLH8_9RHOB</name>
<dbReference type="AlphaFoldDB" id="A0A316GLH8"/>
<dbReference type="Proteomes" id="UP000245390">
    <property type="component" value="Unassembled WGS sequence"/>
</dbReference>
<comment type="caution">
    <text evidence="9">The sequence shown here is derived from an EMBL/GenBank/DDBJ whole genome shotgun (WGS) entry which is preliminary data.</text>
</comment>
<dbReference type="PRINTS" id="PR00359">
    <property type="entry name" value="BP450"/>
</dbReference>
<dbReference type="EMBL" id="QGGV01000006">
    <property type="protein sequence ID" value="PWK55697.1"/>
    <property type="molecule type" value="Genomic_DNA"/>
</dbReference>
<evidence type="ECO:0000256" key="3">
    <source>
        <dbReference type="ARBA" id="ARBA00022723"/>
    </source>
</evidence>
<dbReference type="InterPro" id="IPR017972">
    <property type="entry name" value="Cyt_P450_CS"/>
</dbReference>
<dbReference type="SUPFAM" id="SSF48264">
    <property type="entry name" value="Cytochrome P450"/>
    <property type="match status" value="1"/>
</dbReference>
<dbReference type="PANTHER" id="PTHR46696:SF1">
    <property type="entry name" value="CYTOCHROME P450 YJIB-RELATED"/>
    <property type="match status" value="1"/>
</dbReference>
<dbReference type="PRINTS" id="PR00385">
    <property type="entry name" value="P450"/>
</dbReference>
<dbReference type="InterPro" id="IPR001128">
    <property type="entry name" value="Cyt_P450"/>
</dbReference>
<evidence type="ECO:0000256" key="6">
    <source>
        <dbReference type="ARBA" id="ARBA00023033"/>
    </source>
</evidence>
<reference evidence="9 10" key="1">
    <citation type="submission" date="2018-05" db="EMBL/GenBank/DDBJ databases">
        <title>Genomic Encyclopedia of Type Strains, Phase IV (KMG-IV): sequencing the most valuable type-strain genomes for metagenomic binning, comparative biology and taxonomic classification.</title>
        <authorList>
            <person name="Goeker M."/>
        </authorList>
    </citation>
    <scope>NUCLEOTIDE SEQUENCE [LARGE SCALE GENOMIC DNA]</scope>
    <source>
        <strain evidence="9 10">DSM 103371</strain>
    </source>
</reference>
<keyword evidence="3 8" id="KW-0479">Metal-binding</keyword>
<keyword evidence="4 8" id="KW-0560">Oxidoreductase</keyword>
<organism evidence="9 10">
    <name type="scientific">Silicimonas algicola</name>
    <dbReference type="NCBI Taxonomy" id="1826607"/>
    <lineage>
        <taxon>Bacteria</taxon>
        <taxon>Pseudomonadati</taxon>
        <taxon>Pseudomonadota</taxon>
        <taxon>Alphaproteobacteria</taxon>
        <taxon>Rhodobacterales</taxon>
        <taxon>Paracoccaceae</taxon>
    </lineage>
</organism>